<dbReference type="GO" id="GO:0072686">
    <property type="term" value="C:mitotic spindle"/>
    <property type="evidence" value="ECO:0007669"/>
    <property type="project" value="TreeGrafter"/>
</dbReference>
<sequence length="194" mass="22175">MQSLRSHVTRTACQAMRELFRTMQSTHRPEFDEVVFALLIRTADMNRFIRQDSNEALDSMVMYIPLYHSVRVLVDKGASHKNPLVRTATARLLTCIVMISGSESILDATANKDTRRQVLLTSAKLLGDGNLETRVFAKKLVRFLMEHKNFESAFYNVVDEDTIKKIEKTLNSLRSQLKKVTVHSTGNQREVPAY</sequence>
<reference evidence="2" key="1">
    <citation type="journal article" date="2023" name="IScience">
        <title>Live-bearing cockroach genome reveals convergent evolutionary mechanisms linked to viviparity in insects and beyond.</title>
        <authorList>
            <person name="Fouks B."/>
            <person name="Harrison M.C."/>
            <person name="Mikhailova A.A."/>
            <person name="Marchal E."/>
            <person name="English S."/>
            <person name="Carruthers M."/>
            <person name="Jennings E.C."/>
            <person name="Chiamaka E.L."/>
            <person name="Frigard R.A."/>
            <person name="Pippel M."/>
            <person name="Attardo G.M."/>
            <person name="Benoit J.B."/>
            <person name="Bornberg-Bauer E."/>
            <person name="Tobe S.S."/>
        </authorList>
    </citation>
    <scope>NUCLEOTIDE SEQUENCE</scope>
    <source>
        <strain evidence="2">Stay&amp;Tobe</strain>
    </source>
</reference>
<dbReference type="Gene3D" id="1.25.10.10">
    <property type="entry name" value="Leucine-rich Repeat Variant"/>
    <property type="match status" value="1"/>
</dbReference>
<dbReference type="GO" id="GO:0040001">
    <property type="term" value="P:establishment of mitotic spindle localization"/>
    <property type="evidence" value="ECO:0007669"/>
    <property type="project" value="TreeGrafter"/>
</dbReference>
<dbReference type="Pfam" id="PF12348">
    <property type="entry name" value="CLASP_N"/>
    <property type="match status" value="1"/>
</dbReference>
<evidence type="ECO:0000313" key="2">
    <source>
        <dbReference type="EMBL" id="KAJ9589086.1"/>
    </source>
</evidence>
<dbReference type="InterPro" id="IPR024395">
    <property type="entry name" value="CLASP_N_dom"/>
</dbReference>
<dbReference type="GO" id="GO:0005815">
    <property type="term" value="C:microtubule organizing center"/>
    <property type="evidence" value="ECO:0007669"/>
    <property type="project" value="TreeGrafter"/>
</dbReference>
<dbReference type="PANTHER" id="PTHR21567:SF88">
    <property type="entry name" value="TOG DOMAIN-CONTAINING PROTEIN"/>
    <property type="match status" value="1"/>
</dbReference>
<dbReference type="GO" id="GO:0090307">
    <property type="term" value="P:mitotic spindle assembly"/>
    <property type="evidence" value="ECO:0007669"/>
    <property type="project" value="TreeGrafter"/>
</dbReference>
<accession>A0AAD7ZYN3</accession>
<dbReference type="InterPro" id="IPR011989">
    <property type="entry name" value="ARM-like"/>
</dbReference>
<dbReference type="Proteomes" id="UP001233999">
    <property type="component" value="Unassembled WGS sequence"/>
</dbReference>
<dbReference type="GO" id="GO:0005876">
    <property type="term" value="C:spindle microtubule"/>
    <property type="evidence" value="ECO:0007669"/>
    <property type="project" value="TreeGrafter"/>
</dbReference>
<dbReference type="GO" id="GO:0000776">
    <property type="term" value="C:kinetochore"/>
    <property type="evidence" value="ECO:0007669"/>
    <property type="project" value="TreeGrafter"/>
</dbReference>
<organism evidence="2 3">
    <name type="scientific">Diploptera punctata</name>
    <name type="common">Pacific beetle cockroach</name>
    <dbReference type="NCBI Taxonomy" id="6984"/>
    <lineage>
        <taxon>Eukaryota</taxon>
        <taxon>Metazoa</taxon>
        <taxon>Ecdysozoa</taxon>
        <taxon>Arthropoda</taxon>
        <taxon>Hexapoda</taxon>
        <taxon>Insecta</taxon>
        <taxon>Pterygota</taxon>
        <taxon>Neoptera</taxon>
        <taxon>Polyneoptera</taxon>
        <taxon>Dictyoptera</taxon>
        <taxon>Blattodea</taxon>
        <taxon>Blaberoidea</taxon>
        <taxon>Blaberidae</taxon>
        <taxon>Diplopterinae</taxon>
        <taxon>Diploptera</taxon>
    </lineage>
</organism>
<feature type="domain" description="CLASP N-terminal" evidence="1">
    <location>
        <begin position="2"/>
        <end position="143"/>
    </location>
</feature>
<proteinExistence type="predicted"/>
<dbReference type="PANTHER" id="PTHR21567">
    <property type="entry name" value="CLASP"/>
    <property type="match status" value="1"/>
</dbReference>
<comment type="caution">
    <text evidence="2">The sequence shown here is derived from an EMBL/GenBank/DDBJ whole genome shotgun (WGS) entry which is preliminary data.</text>
</comment>
<dbReference type="GO" id="GO:0008017">
    <property type="term" value="F:microtubule binding"/>
    <property type="evidence" value="ECO:0007669"/>
    <property type="project" value="TreeGrafter"/>
</dbReference>
<reference evidence="2" key="2">
    <citation type="submission" date="2023-05" db="EMBL/GenBank/DDBJ databases">
        <authorList>
            <person name="Fouks B."/>
        </authorList>
    </citation>
    <scope>NUCLEOTIDE SEQUENCE</scope>
    <source>
        <strain evidence="2">Stay&amp;Tobe</strain>
        <tissue evidence="2">Testes</tissue>
    </source>
</reference>
<dbReference type="SUPFAM" id="SSF48371">
    <property type="entry name" value="ARM repeat"/>
    <property type="match status" value="1"/>
</dbReference>
<keyword evidence="3" id="KW-1185">Reference proteome</keyword>
<dbReference type="GO" id="GO:0005881">
    <property type="term" value="C:cytoplasmic microtubule"/>
    <property type="evidence" value="ECO:0007669"/>
    <property type="project" value="TreeGrafter"/>
</dbReference>
<protein>
    <recommendedName>
        <fullName evidence="1">CLASP N-terminal domain-containing protein</fullName>
    </recommendedName>
</protein>
<gene>
    <name evidence="2" type="ORF">L9F63_017631</name>
</gene>
<name>A0AAD7ZYN3_DIPPU</name>
<dbReference type="GO" id="GO:0045180">
    <property type="term" value="C:basal cortex"/>
    <property type="evidence" value="ECO:0007669"/>
    <property type="project" value="TreeGrafter"/>
</dbReference>
<dbReference type="InterPro" id="IPR016024">
    <property type="entry name" value="ARM-type_fold"/>
</dbReference>
<dbReference type="EMBL" id="JASPKZ010005281">
    <property type="protein sequence ID" value="KAJ9589086.1"/>
    <property type="molecule type" value="Genomic_DNA"/>
</dbReference>
<dbReference type="AlphaFoldDB" id="A0AAD7ZYN3"/>
<evidence type="ECO:0000313" key="3">
    <source>
        <dbReference type="Proteomes" id="UP001233999"/>
    </source>
</evidence>
<evidence type="ECO:0000259" key="1">
    <source>
        <dbReference type="Pfam" id="PF12348"/>
    </source>
</evidence>